<organism evidence="4 5">
    <name type="scientific">Solidesulfovibrio magneticus (strain ATCC 700980 / DSM 13731 / RS-1)</name>
    <name type="common">Desulfovibrio magneticus</name>
    <dbReference type="NCBI Taxonomy" id="573370"/>
    <lineage>
        <taxon>Bacteria</taxon>
        <taxon>Pseudomonadati</taxon>
        <taxon>Thermodesulfobacteriota</taxon>
        <taxon>Desulfovibrionia</taxon>
        <taxon>Desulfovibrionales</taxon>
        <taxon>Desulfovibrionaceae</taxon>
        <taxon>Solidesulfovibrio</taxon>
    </lineage>
</organism>
<keyword evidence="2" id="KW-0325">Glycoprotein</keyword>
<evidence type="ECO:0000256" key="2">
    <source>
        <dbReference type="ARBA" id="ARBA00023180"/>
    </source>
</evidence>
<evidence type="ECO:0000313" key="4">
    <source>
        <dbReference type="EMBL" id="BAH75434.1"/>
    </source>
</evidence>
<dbReference type="GO" id="GO:0016787">
    <property type="term" value="F:hydrolase activity"/>
    <property type="evidence" value="ECO:0007669"/>
    <property type="project" value="UniProtKB-KW"/>
</dbReference>
<dbReference type="STRING" id="573370.DMR_19430"/>
<feature type="domain" description="Calcineurin-like phosphoesterase" evidence="3">
    <location>
        <begin position="55"/>
        <end position="342"/>
    </location>
</feature>
<proteinExistence type="predicted"/>
<keyword evidence="5" id="KW-1185">Reference proteome</keyword>
<sequence>MGGQPPQTGSASPGFPFAGAACTLPRTPFTARARILAGTTFKGKTMAAIGGSDTFLLFSDVHFNPFADPSLVPALAAADVSQWKTILASSSQTGYPAYGSDSNYVLFESTLDDMAGRAGDVDLILYPGDILGHNFGANYVALTGDSSQAGYESFVLKTVQFFVQEVDSRFPDATVLVADGNCDTDAVPNGIGARPGDAYLASTAPVIAQAFFNNDADRAAFTAGYSQAGYYVLEPDGPTGLKYLVLNSNLWISEYDDPTAGAMEMAWFASELADSARDFQKVWVLGHIPPGTAASGVVSSYAQTGQIAYQGNMEDTFNNAFVSLELAYSSTIAATFAGHTHSDDFRLLTAMDGSDASELVRIAPGISLFLGGNPGYQIYSYDAQTFALQDETTYVLDVGASKPAWSLEYDYAASYGVGLATPQEWQAAYLAVLANPASQTTYLSALNQGADNQTAVTAAVAPIYLMTPGLTTPASFNAVGAVLAG</sequence>
<dbReference type="HOGENOM" id="CLU_038460_0_0_7"/>
<accession>C4XR89</accession>
<keyword evidence="1" id="KW-0378">Hydrolase</keyword>
<protein>
    <submittedName>
        <fullName evidence="4">Phosphoesterase</fullName>
    </submittedName>
</protein>
<dbReference type="SUPFAM" id="SSF56300">
    <property type="entry name" value="Metallo-dependent phosphatases"/>
    <property type="match status" value="1"/>
</dbReference>
<dbReference type="PANTHER" id="PTHR10340">
    <property type="entry name" value="SPHINGOMYELIN PHOSPHODIESTERASE"/>
    <property type="match status" value="1"/>
</dbReference>
<dbReference type="EMBL" id="AP010904">
    <property type="protein sequence ID" value="BAH75434.1"/>
    <property type="molecule type" value="Genomic_DNA"/>
</dbReference>
<evidence type="ECO:0000259" key="3">
    <source>
        <dbReference type="Pfam" id="PF00149"/>
    </source>
</evidence>
<dbReference type="Gene3D" id="3.60.21.10">
    <property type="match status" value="1"/>
</dbReference>
<dbReference type="InterPro" id="IPR029052">
    <property type="entry name" value="Metallo-depent_PP-like"/>
</dbReference>
<dbReference type="Proteomes" id="UP000009071">
    <property type="component" value="Chromosome"/>
</dbReference>
<dbReference type="eggNOG" id="COG1409">
    <property type="taxonomic scope" value="Bacteria"/>
</dbReference>
<evidence type="ECO:0000256" key="1">
    <source>
        <dbReference type="ARBA" id="ARBA00022801"/>
    </source>
</evidence>
<dbReference type="AlphaFoldDB" id="C4XR89"/>
<dbReference type="InterPro" id="IPR004843">
    <property type="entry name" value="Calcineurin-like_PHP"/>
</dbReference>
<dbReference type="PANTHER" id="PTHR10340:SF57">
    <property type="entry name" value="METALLOPHOS DOMAIN-CONTAINING PROTEIN"/>
    <property type="match status" value="1"/>
</dbReference>
<reference evidence="4 5" key="1">
    <citation type="journal article" date="2009" name="Genome Res.">
        <title>Whole genome sequence of Desulfovibrio magneticus strain RS-1 revealed common gene clusters in magnetotactic bacteria.</title>
        <authorList>
            <person name="Nakazawa H."/>
            <person name="Arakaki A."/>
            <person name="Narita-Yamada S."/>
            <person name="Yashiro I."/>
            <person name="Jinno K."/>
            <person name="Aoki N."/>
            <person name="Tsuruyama A."/>
            <person name="Okamura Y."/>
            <person name="Tanikawa S."/>
            <person name="Fujita N."/>
            <person name="Takeyama H."/>
            <person name="Matsunaga T."/>
        </authorList>
    </citation>
    <scope>NUCLEOTIDE SEQUENCE [LARGE SCALE GENOMIC DNA]</scope>
    <source>
        <strain evidence="5">ATCC 700980 / DSM 13731 / RS-1</strain>
    </source>
</reference>
<dbReference type="Pfam" id="PF00149">
    <property type="entry name" value="Metallophos"/>
    <property type="match status" value="1"/>
</dbReference>
<gene>
    <name evidence="4" type="ordered locus">DMR_19430</name>
</gene>
<evidence type="ECO:0000313" key="5">
    <source>
        <dbReference type="Proteomes" id="UP000009071"/>
    </source>
</evidence>
<dbReference type="KEGG" id="dma:DMR_19430"/>
<name>C4XR89_SOLM1</name>